<protein>
    <submittedName>
        <fullName evidence="1">Valine--tRNA ligase</fullName>
    </submittedName>
</protein>
<dbReference type="GO" id="GO:0016874">
    <property type="term" value="F:ligase activity"/>
    <property type="evidence" value="ECO:0007669"/>
    <property type="project" value="UniProtKB-KW"/>
</dbReference>
<accession>A0AAE1HXL2</accession>
<dbReference type="Proteomes" id="UP001219518">
    <property type="component" value="Unassembled WGS sequence"/>
</dbReference>
<reference evidence="1" key="1">
    <citation type="submission" date="2021-07" db="EMBL/GenBank/DDBJ databases">
        <authorList>
            <person name="Catto M.A."/>
            <person name="Jacobson A."/>
            <person name="Kennedy G."/>
            <person name="Labadie P."/>
            <person name="Hunt B.G."/>
            <person name="Srinivasan R."/>
        </authorList>
    </citation>
    <scope>NUCLEOTIDE SEQUENCE</scope>
    <source>
        <strain evidence="1">PL_HMW_Pooled</strain>
        <tissue evidence="1">Head</tissue>
    </source>
</reference>
<dbReference type="PANTHER" id="PTHR33053">
    <property type="entry name" value="PROTEIN, PUTATIVE-RELATED"/>
    <property type="match status" value="1"/>
</dbReference>
<sequence length="452" mass="51136">PTPSCDQEDKYFNDLGHPFSAKELSDLRTLFDDPEDIPDSRLKADLIIWSLQHKIGRNALTGLLHILRQHNHPNLPLSSKTLLKTPRSTVTMLKSLGAGLFWYYNILVNLVPRLTENFLKNLNGNLIEIEVFVDEDFISEANKLMSGFTHLGYNLKLVIRKLIADAPARTWLKNVNQHGSYNACERCTAVGQWIASRMTYHPYEETELRTAQSLRDQIGSRYHKGPTPLTELSNFSLIGVSVYGQMFNVYNVHHLKHLADECRRHGDLESFSAFKYENHLGVLKRLLHAPGRTLSQIVCRLMEQVANQQVNEEPVQHTAKVSSPCELPASLSNLGKGFSSIYIPKCKAELTRHSFFLSVNKEIVKLSNIVKTDESYILPGRKFQWKANYFTSPCPSSALDIYEVDDLGVKQLFSVTDVLRKCVVIPIPLDNFRPSSYSEGPCLALPMIHGGD</sequence>
<gene>
    <name evidence="1" type="ORF">KUF71_003436</name>
</gene>
<evidence type="ECO:0000313" key="1">
    <source>
        <dbReference type="EMBL" id="KAK3929429.1"/>
    </source>
</evidence>
<keyword evidence="2" id="KW-1185">Reference proteome</keyword>
<reference evidence="1" key="2">
    <citation type="journal article" date="2023" name="BMC Genomics">
        <title>Pest status, molecular evolution, and epigenetic factors derived from the genome assembly of Frankliniella fusca, a thysanopteran phytovirus vector.</title>
        <authorList>
            <person name="Catto M.A."/>
            <person name="Labadie P.E."/>
            <person name="Jacobson A.L."/>
            <person name="Kennedy G.G."/>
            <person name="Srinivasan R."/>
            <person name="Hunt B.G."/>
        </authorList>
    </citation>
    <scope>NUCLEOTIDE SEQUENCE</scope>
    <source>
        <strain evidence="1">PL_HMW_Pooled</strain>
    </source>
</reference>
<proteinExistence type="predicted"/>
<keyword evidence="1" id="KW-0436">Ligase</keyword>
<evidence type="ECO:0000313" key="2">
    <source>
        <dbReference type="Proteomes" id="UP001219518"/>
    </source>
</evidence>
<feature type="non-terminal residue" evidence="1">
    <location>
        <position position="1"/>
    </location>
</feature>
<name>A0AAE1HXL2_9NEOP</name>
<dbReference type="AlphaFoldDB" id="A0AAE1HXL2"/>
<comment type="caution">
    <text evidence="1">The sequence shown here is derived from an EMBL/GenBank/DDBJ whole genome shotgun (WGS) entry which is preliminary data.</text>
</comment>
<dbReference type="EMBL" id="JAHWGI010001401">
    <property type="protein sequence ID" value="KAK3929429.1"/>
    <property type="molecule type" value="Genomic_DNA"/>
</dbReference>
<organism evidence="1 2">
    <name type="scientific">Frankliniella fusca</name>
    <dbReference type="NCBI Taxonomy" id="407009"/>
    <lineage>
        <taxon>Eukaryota</taxon>
        <taxon>Metazoa</taxon>
        <taxon>Ecdysozoa</taxon>
        <taxon>Arthropoda</taxon>
        <taxon>Hexapoda</taxon>
        <taxon>Insecta</taxon>
        <taxon>Pterygota</taxon>
        <taxon>Neoptera</taxon>
        <taxon>Paraneoptera</taxon>
        <taxon>Thysanoptera</taxon>
        <taxon>Terebrantia</taxon>
        <taxon>Thripoidea</taxon>
        <taxon>Thripidae</taxon>
        <taxon>Frankliniella</taxon>
    </lineage>
</organism>